<evidence type="ECO:0000256" key="1">
    <source>
        <dbReference type="SAM" id="MobiDB-lite"/>
    </source>
</evidence>
<gene>
    <name evidence="2" type="ORF">RIF29_30094</name>
</gene>
<dbReference type="AlphaFoldDB" id="A0AAN9EHU6"/>
<keyword evidence="3" id="KW-1185">Reference proteome</keyword>
<evidence type="ECO:0000313" key="3">
    <source>
        <dbReference type="Proteomes" id="UP001372338"/>
    </source>
</evidence>
<name>A0AAN9EHU6_CROPI</name>
<evidence type="ECO:0000313" key="2">
    <source>
        <dbReference type="EMBL" id="KAK7256640.1"/>
    </source>
</evidence>
<reference evidence="2 3" key="1">
    <citation type="submission" date="2024-01" db="EMBL/GenBank/DDBJ databases">
        <title>The genomes of 5 underutilized Papilionoideae crops provide insights into root nodulation and disease resistanc.</title>
        <authorList>
            <person name="Yuan L."/>
        </authorList>
    </citation>
    <scope>NUCLEOTIDE SEQUENCE [LARGE SCALE GENOMIC DNA]</scope>
    <source>
        <strain evidence="2">ZHUSHIDOU_FW_LH</strain>
        <tissue evidence="2">Leaf</tissue>
    </source>
</reference>
<accession>A0AAN9EHU6</accession>
<comment type="caution">
    <text evidence="2">The sequence shown here is derived from an EMBL/GenBank/DDBJ whole genome shotgun (WGS) entry which is preliminary data.</text>
</comment>
<feature type="compositionally biased region" description="Low complexity" evidence="1">
    <location>
        <begin position="12"/>
        <end position="22"/>
    </location>
</feature>
<protein>
    <submittedName>
        <fullName evidence="2">Uncharacterized protein</fullName>
    </submittedName>
</protein>
<dbReference type="EMBL" id="JAYWIO010000006">
    <property type="protein sequence ID" value="KAK7256640.1"/>
    <property type="molecule type" value="Genomic_DNA"/>
</dbReference>
<organism evidence="2 3">
    <name type="scientific">Crotalaria pallida</name>
    <name type="common">Smooth rattlebox</name>
    <name type="synonym">Crotalaria striata</name>
    <dbReference type="NCBI Taxonomy" id="3830"/>
    <lineage>
        <taxon>Eukaryota</taxon>
        <taxon>Viridiplantae</taxon>
        <taxon>Streptophyta</taxon>
        <taxon>Embryophyta</taxon>
        <taxon>Tracheophyta</taxon>
        <taxon>Spermatophyta</taxon>
        <taxon>Magnoliopsida</taxon>
        <taxon>eudicotyledons</taxon>
        <taxon>Gunneridae</taxon>
        <taxon>Pentapetalae</taxon>
        <taxon>rosids</taxon>
        <taxon>fabids</taxon>
        <taxon>Fabales</taxon>
        <taxon>Fabaceae</taxon>
        <taxon>Papilionoideae</taxon>
        <taxon>50 kb inversion clade</taxon>
        <taxon>genistoids sensu lato</taxon>
        <taxon>core genistoids</taxon>
        <taxon>Crotalarieae</taxon>
        <taxon>Crotalaria</taxon>
    </lineage>
</organism>
<sequence>MPKKRGRPPKSPSSSSKQTPPSMAKHDSVNLDFSLLQDRLLNLEGLDDLNSKQASDLMKNLDLIKEKLKGKQVMPDDVELVAETQLENQGNTDEPKKPDPIKKATIWDSFDITKLRNAGGMLDYHKPLVKEGTAIGKILRDDIEDEINFSWSAALFQLVCNWLCIQNGSMRYGRWMQWIRFAFIRCKARQQMVFAAFAALVYRIWQERNTRCFANQETDVFQVFKQLKRDLAIRLNYVFDINKVFERTIVIRLMEEL</sequence>
<feature type="region of interest" description="Disordered" evidence="1">
    <location>
        <begin position="1"/>
        <end position="28"/>
    </location>
</feature>
<dbReference type="Proteomes" id="UP001372338">
    <property type="component" value="Unassembled WGS sequence"/>
</dbReference>
<proteinExistence type="predicted"/>